<reference evidence="4 5" key="1">
    <citation type="journal article" date="2021" name="MBio">
        <title>Poor Competitiveness of Bradyrhizobium in Pigeon Pea Root Colonization in Indian Soils.</title>
        <authorList>
            <person name="Chalasani D."/>
            <person name="Basu A."/>
            <person name="Pullabhotla S.V.S.R.N."/>
            <person name="Jorrin B."/>
            <person name="Neal A.L."/>
            <person name="Poole P.S."/>
            <person name="Podile A.R."/>
            <person name="Tkacz A."/>
        </authorList>
    </citation>
    <scope>NUCLEOTIDE SEQUENCE [LARGE SCALE GENOMIC DNA]</scope>
    <source>
        <strain evidence="4 5">HU12</strain>
    </source>
</reference>
<keyword evidence="5" id="KW-1185">Reference proteome</keyword>
<dbReference type="PANTHER" id="PTHR43681">
    <property type="entry name" value="TRANSMEMBRANE GTPASE FZO"/>
    <property type="match status" value="1"/>
</dbReference>
<keyword evidence="2" id="KW-0472">Membrane</keyword>
<feature type="compositionally biased region" description="Polar residues" evidence="1">
    <location>
        <begin position="1"/>
        <end position="11"/>
    </location>
</feature>
<dbReference type="SUPFAM" id="SSF52540">
    <property type="entry name" value="P-loop containing nucleoside triphosphate hydrolases"/>
    <property type="match status" value="1"/>
</dbReference>
<dbReference type="EMBL" id="JAEUAX010000024">
    <property type="protein sequence ID" value="MBW9111995.1"/>
    <property type="molecule type" value="Genomic_DNA"/>
</dbReference>
<evidence type="ECO:0000259" key="3">
    <source>
        <dbReference type="Pfam" id="PF00350"/>
    </source>
</evidence>
<keyword evidence="2" id="KW-1133">Transmembrane helix</keyword>
<protein>
    <submittedName>
        <fullName evidence="4">Dynamin family protein</fullName>
    </submittedName>
</protein>
<dbReference type="InterPro" id="IPR027417">
    <property type="entry name" value="P-loop_NTPase"/>
</dbReference>
<evidence type="ECO:0000313" key="4">
    <source>
        <dbReference type="EMBL" id="MBW9111995.1"/>
    </source>
</evidence>
<dbReference type="RefSeq" id="WP_220288316.1">
    <property type="nucleotide sequence ID" value="NZ_JAEUAX010000024.1"/>
</dbReference>
<dbReference type="Proteomes" id="UP000777440">
    <property type="component" value="Unassembled WGS sequence"/>
</dbReference>
<dbReference type="Gene3D" id="3.40.50.300">
    <property type="entry name" value="P-loop containing nucleotide triphosphate hydrolases"/>
    <property type="match status" value="1"/>
</dbReference>
<feature type="region of interest" description="Disordered" evidence="1">
    <location>
        <begin position="1"/>
        <end position="24"/>
    </location>
</feature>
<dbReference type="Pfam" id="PF00350">
    <property type="entry name" value="Dynamin_N"/>
    <property type="match status" value="1"/>
</dbReference>
<name>A0ABS7I5V9_9MICO</name>
<feature type="transmembrane region" description="Helical" evidence="2">
    <location>
        <begin position="483"/>
        <end position="512"/>
    </location>
</feature>
<gene>
    <name evidence="4" type="ORF">JNB61_19715</name>
</gene>
<feature type="domain" description="Dynamin N-terminal" evidence="3">
    <location>
        <begin position="68"/>
        <end position="221"/>
    </location>
</feature>
<evidence type="ECO:0000313" key="5">
    <source>
        <dbReference type="Proteomes" id="UP000777440"/>
    </source>
</evidence>
<proteinExistence type="predicted"/>
<evidence type="ECO:0000256" key="2">
    <source>
        <dbReference type="SAM" id="Phobius"/>
    </source>
</evidence>
<sequence>MAESTAVQKSVTGDADKPTAPPVAPAASKALVSIVDNVGQLATTTGRGDLAKRLENTHARLQDPNVRVIVVGEFKQGKSKLINALVNAPVCPVDDDVATSVPTSVGYATEPDAWVTIEGDDDTPAERRRIPLENLAQYVSESGNPGNERKVITAEVVLPRELLKGGLRLVDSPGVGGLDSTNALATLSALSSAHAVLLVSDASQEYTEPEVQFLKHAMRVSPNVAAVLAKTDLYPQWRDIERIDRSHLGDIGDVPIFAVSSDLRLIAAEERDRELNEESGFPALVSHLRQEVLGRAEIIQARSAVHDLISVVDQLKMSLTSELEAILHPEDTPKLIAQLEDAKARADEFRGRSSKWQVQLNDGVADLISDMEHDLRDRLRKVQREAENAIDEGDPGPIWDQLTEWLDQRVSAAVSETFVWTDERSRWLSEEVAELFIQGETDLPVIYVGDTEGILDDVEEIATLDHRQMGAGEKIFIGVRGSYGGVLMVGLATGLIGLSLINPLSLLAGVLVGRRAYREDMNSRLSRRRFEAKTLVRRYLDEVQFQVGKQLKDRLRIVQRAARDHFGSIADELHRSLSDAVLAAKQAAGTYAGEQDQRVKELQLRVQQLETLKAKIPALPPLRAVEAAKR</sequence>
<keyword evidence="2" id="KW-0812">Transmembrane</keyword>
<dbReference type="InterPro" id="IPR045063">
    <property type="entry name" value="Dynamin_N"/>
</dbReference>
<dbReference type="PANTHER" id="PTHR43681:SF1">
    <property type="entry name" value="SARCALUMENIN"/>
    <property type="match status" value="1"/>
</dbReference>
<dbReference type="InterPro" id="IPR051943">
    <property type="entry name" value="TRAFAC_Dynamin-like_GTPase"/>
</dbReference>
<evidence type="ECO:0000256" key="1">
    <source>
        <dbReference type="SAM" id="MobiDB-lite"/>
    </source>
</evidence>
<organism evidence="4 5">
    <name type="scientific">Microbacterium ureisolvens</name>
    <dbReference type="NCBI Taxonomy" id="2781186"/>
    <lineage>
        <taxon>Bacteria</taxon>
        <taxon>Bacillati</taxon>
        <taxon>Actinomycetota</taxon>
        <taxon>Actinomycetes</taxon>
        <taxon>Micrococcales</taxon>
        <taxon>Microbacteriaceae</taxon>
        <taxon>Microbacterium</taxon>
    </lineage>
</organism>
<comment type="caution">
    <text evidence="4">The sequence shown here is derived from an EMBL/GenBank/DDBJ whole genome shotgun (WGS) entry which is preliminary data.</text>
</comment>
<accession>A0ABS7I5V9</accession>